<protein>
    <recommendedName>
        <fullName evidence="5">FtsX-like permease family protein</fullName>
    </recommendedName>
</protein>
<feature type="transmembrane region" description="Helical" evidence="2">
    <location>
        <begin position="211"/>
        <end position="236"/>
    </location>
</feature>
<sequence>MVPPGLAGLYGPPDGMWAANVLTDVAGAPLSTIILGPVDTCRSLTLTTGRCPKASFEILVSEADAKRRGWRPGTEIRAREGCSPASPAQQAFTSPFVVVGSYQFRPDPAHWGGLQLDQRSGLVALDSAGTLLADAWVTTPQTFDQPWRSAWLTLTRQLRPDQVDLDSYVRIPGLVEQTSTAALTLTPTPLVTTNLDESVARLAEGRRQAAVIIPLLLAQLVVLFVVVFALVTAALVEQRRPEVGLAKLRGRGSRGAAGLLARELGTLTLVGVVLGAWWRSGSRPLRGTPGCPTACRPSCPGPPSRHCSRPCWCLLSPSPTSCDRCSPSPCRTCCGGSAPARAAGGSASGTPSSWRSPSPGW</sequence>
<dbReference type="Proteomes" id="UP001157109">
    <property type="component" value="Unassembled WGS sequence"/>
</dbReference>
<organism evidence="3 4">
    <name type="scientific">Arsenicicoccus piscis</name>
    <dbReference type="NCBI Taxonomy" id="673954"/>
    <lineage>
        <taxon>Bacteria</taxon>
        <taxon>Bacillati</taxon>
        <taxon>Actinomycetota</taxon>
        <taxon>Actinomycetes</taxon>
        <taxon>Micrococcales</taxon>
        <taxon>Intrasporangiaceae</taxon>
        <taxon>Arsenicicoccus</taxon>
    </lineage>
</organism>
<keyword evidence="4" id="KW-1185">Reference proteome</keyword>
<accession>A0ABQ6HJK9</accession>
<keyword evidence="2" id="KW-1133">Transmembrane helix</keyword>
<feature type="compositionally biased region" description="Low complexity" evidence="1">
    <location>
        <begin position="338"/>
        <end position="353"/>
    </location>
</feature>
<proteinExistence type="predicted"/>
<gene>
    <name evidence="3" type="ORF">GCM10025862_03560</name>
</gene>
<evidence type="ECO:0008006" key="5">
    <source>
        <dbReference type="Google" id="ProtNLM"/>
    </source>
</evidence>
<dbReference type="RefSeq" id="WP_241443864.1">
    <property type="nucleotide sequence ID" value="NZ_JAKZHV010000003.1"/>
</dbReference>
<evidence type="ECO:0000256" key="1">
    <source>
        <dbReference type="SAM" id="MobiDB-lite"/>
    </source>
</evidence>
<keyword evidence="2" id="KW-0812">Transmembrane</keyword>
<dbReference type="EMBL" id="BSUJ01000001">
    <property type="protein sequence ID" value="GMA18335.1"/>
    <property type="molecule type" value="Genomic_DNA"/>
</dbReference>
<comment type="caution">
    <text evidence="3">The sequence shown here is derived from an EMBL/GenBank/DDBJ whole genome shotgun (WGS) entry which is preliminary data.</text>
</comment>
<evidence type="ECO:0000313" key="3">
    <source>
        <dbReference type="EMBL" id="GMA18335.1"/>
    </source>
</evidence>
<reference evidence="4" key="1">
    <citation type="journal article" date="2019" name="Int. J. Syst. Evol. Microbiol.">
        <title>The Global Catalogue of Microorganisms (GCM) 10K type strain sequencing project: providing services to taxonomists for standard genome sequencing and annotation.</title>
        <authorList>
            <consortium name="The Broad Institute Genomics Platform"/>
            <consortium name="The Broad Institute Genome Sequencing Center for Infectious Disease"/>
            <person name="Wu L."/>
            <person name="Ma J."/>
        </authorList>
    </citation>
    <scope>NUCLEOTIDE SEQUENCE [LARGE SCALE GENOMIC DNA]</scope>
    <source>
        <strain evidence="4">NBRC 105830</strain>
    </source>
</reference>
<evidence type="ECO:0000256" key="2">
    <source>
        <dbReference type="SAM" id="Phobius"/>
    </source>
</evidence>
<feature type="region of interest" description="Disordered" evidence="1">
    <location>
        <begin position="338"/>
        <end position="361"/>
    </location>
</feature>
<feature type="transmembrane region" description="Helical" evidence="2">
    <location>
        <begin position="256"/>
        <end position="278"/>
    </location>
</feature>
<name>A0ABQ6HJK9_9MICO</name>
<evidence type="ECO:0000313" key="4">
    <source>
        <dbReference type="Proteomes" id="UP001157109"/>
    </source>
</evidence>
<keyword evidence="2" id="KW-0472">Membrane</keyword>